<name>A0ABV0PEQ5_9TELE</name>
<proteinExistence type="predicted"/>
<comment type="caution">
    <text evidence="2">The sequence shown here is derived from an EMBL/GenBank/DDBJ whole genome shotgun (WGS) entry which is preliminary data.</text>
</comment>
<dbReference type="InterPro" id="IPR036457">
    <property type="entry name" value="PPM-type-like_dom_sf"/>
</dbReference>
<feature type="non-terminal residue" evidence="2">
    <location>
        <position position="1"/>
    </location>
</feature>
<organism evidence="2 3">
    <name type="scientific">Goodea atripinnis</name>
    <dbReference type="NCBI Taxonomy" id="208336"/>
    <lineage>
        <taxon>Eukaryota</taxon>
        <taxon>Metazoa</taxon>
        <taxon>Chordata</taxon>
        <taxon>Craniata</taxon>
        <taxon>Vertebrata</taxon>
        <taxon>Euteleostomi</taxon>
        <taxon>Actinopterygii</taxon>
        <taxon>Neopterygii</taxon>
        <taxon>Teleostei</taxon>
        <taxon>Neoteleostei</taxon>
        <taxon>Acanthomorphata</taxon>
        <taxon>Ovalentaria</taxon>
        <taxon>Atherinomorphae</taxon>
        <taxon>Cyprinodontiformes</taxon>
        <taxon>Goodeidae</taxon>
        <taxon>Goodea</taxon>
    </lineage>
</organism>
<accession>A0ABV0PEQ5</accession>
<dbReference type="SUPFAM" id="SSF81606">
    <property type="entry name" value="PP2C-like"/>
    <property type="match status" value="1"/>
</dbReference>
<evidence type="ECO:0000259" key="1">
    <source>
        <dbReference type="Pfam" id="PF00481"/>
    </source>
</evidence>
<protein>
    <recommendedName>
        <fullName evidence="1">PPM-type phosphatase domain-containing protein</fullName>
    </recommendedName>
</protein>
<dbReference type="Proteomes" id="UP001476798">
    <property type="component" value="Unassembled WGS sequence"/>
</dbReference>
<sequence length="191" mass="21488">RAKRFGWAQPLSWENTLEPSDVLQSIFSPTQSVDHERETIHKRLGPNYIPETSSYHCSEIIKASETTDIDMQIEKEKASFNISGGCTALMVACLQGKLYVGNAGDSRCDSHARTKQNVFAACVNCCLHFNQPYLCLIKQNFVCHSPSELSLYELGKSIPCQQSSRQSQKDSGCSFWYDRNKLLSSKHSTQI</sequence>
<evidence type="ECO:0000313" key="3">
    <source>
        <dbReference type="Proteomes" id="UP001476798"/>
    </source>
</evidence>
<feature type="domain" description="PPM-type phosphatase" evidence="1">
    <location>
        <begin position="60"/>
        <end position="108"/>
    </location>
</feature>
<evidence type="ECO:0000313" key="2">
    <source>
        <dbReference type="EMBL" id="MEQ2181935.1"/>
    </source>
</evidence>
<dbReference type="Pfam" id="PF00481">
    <property type="entry name" value="PP2C"/>
    <property type="match status" value="1"/>
</dbReference>
<reference evidence="2 3" key="1">
    <citation type="submission" date="2021-06" db="EMBL/GenBank/DDBJ databases">
        <authorList>
            <person name="Palmer J.M."/>
        </authorList>
    </citation>
    <scope>NUCLEOTIDE SEQUENCE [LARGE SCALE GENOMIC DNA]</scope>
    <source>
        <strain evidence="2 3">GA_2019</strain>
        <tissue evidence="2">Muscle</tissue>
    </source>
</reference>
<dbReference type="Gene3D" id="3.60.40.10">
    <property type="entry name" value="PPM-type phosphatase domain"/>
    <property type="match status" value="1"/>
</dbReference>
<gene>
    <name evidence="2" type="ORF">GOODEAATRI_016822</name>
</gene>
<keyword evidence="3" id="KW-1185">Reference proteome</keyword>
<dbReference type="EMBL" id="JAHRIO010071289">
    <property type="protein sequence ID" value="MEQ2181935.1"/>
    <property type="molecule type" value="Genomic_DNA"/>
</dbReference>
<dbReference type="InterPro" id="IPR001932">
    <property type="entry name" value="PPM-type_phosphatase-like_dom"/>
</dbReference>